<dbReference type="RefSeq" id="WP_044056754.1">
    <property type="nucleotide sequence ID" value="NZ_CBCSKJ010000001.1"/>
</dbReference>
<evidence type="ECO:0000313" key="8">
    <source>
        <dbReference type="Proteomes" id="UP000056090"/>
    </source>
</evidence>
<organism evidence="7 8">
    <name type="scientific">Alteromonas australica</name>
    <dbReference type="NCBI Taxonomy" id="589873"/>
    <lineage>
        <taxon>Bacteria</taxon>
        <taxon>Pseudomonadati</taxon>
        <taxon>Pseudomonadota</taxon>
        <taxon>Gammaproteobacteria</taxon>
        <taxon>Alteromonadales</taxon>
        <taxon>Alteromonadaceae</taxon>
        <taxon>Alteromonas/Salinimonas group</taxon>
        <taxon>Alteromonas</taxon>
    </lineage>
</organism>
<keyword evidence="8" id="KW-1185">Reference proteome</keyword>
<evidence type="ECO:0000256" key="2">
    <source>
        <dbReference type="ARBA" id="ARBA00009694"/>
    </source>
</evidence>
<feature type="transmembrane region" description="Helical" evidence="6">
    <location>
        <begin position="106"/>
        <end position="130"/>
    </location>
</feature>
<dbReference type="KEGG" id="aal:EP13_07720"/>
<name>A0A075NYJ4_9ALTE</name>
<dbReference type="Proteomes" id="UP000056090">
    <property type="component" value="Chromosome"/>
</dbReference>
<comment type="similarity">
    <text evidence="2">Belongs to the UPF0382 family.</text>
</comment>
<dbReference type="PANTHER" id="PTHR43461">
    <property type="entry name" value="TRANSMEMBRANE PROTEIN 256"/>
    <property type="match status" value="1"/>
</dbReference>
<evidence type="ECO:0000313" key="7">
    <source>
        <dbReference type="EMBL" id="AIF98578.1"/>
    </source>
</evidence>
<keyword evidence="5 6" id="KW-0472">Membrane</keyword>
<dbReference type="InterPro" id="IPR006696">
    <property type="entry name" value="DUF423"/>
</dbReference>
<dbReference type="GeneID" id="78254799"/>
<evidence type="ECO:0000256" key="1">
    <source>
        <dbReference type="ARBA" id="ARBA00004141"/>
    </source>
</evidence>
<keyword evidence="4 6" id="KW-1133">Transmembrane helix</keyword>
<feature type="transmembrane region" description="Helical" evidence="6">
    <location>
        <begin position="55"/>
        <end position="73"/>
    </location>
</feature>
<protein>
    <recommendedName>
        <fullName evidence="9">DUF423 domain-containing protein</fullName>
    </recommendedName>
</protein>
<evidence type="ECO:0008006" key="9">
    <source>
        <dbReference type="Google" id="ProtNLM"/>
    </source>
</evidence>
<dbReference type="GO" id="GO:0005886">
    <property type="term" value="C:plasma membrane"/>
    <property type="evidence" value="ECO:0007669"/>
    <property type="project" value="TreeGrafter"/>
</dbReference>
<evidence type="ECO:0000256" key="6">
    <source>
        <dbReference type="SAM" id="Phobius"/>
    </source>
</evidence>
<dbReference type="EMBL" id="CP008849">
    <property type="protein sequence ID" value="AIF98578.1"/>
    <property type="molecule type" value="Genomic_DNA"/>
</dbReference>
<proteinExistence type="inferred from homology"/>
<gene>
    <name evidence="7" type="ORF">EP13_07720</name>
</gene>
<evidence type="ECO:0000256" key="3">
    <source>
        <dbReference type="ARBA" id="ARBA00022692"/>
    </source>
</evidence>
<reference evidence="7 8" key="1">
    <citation type="submission" date="2014-06" db="EMBL/GenBank/DDBJ databases">
        <title>Genomes of Alteromonas australica, a world apart.</title>
        <authorList>
            <person name="Gonzaga A."/>
            <person name="Lopez-Perez M."/>
            <person name="Rodriguez-Valera F."/>
        </authorList>
    </citation>
    <scope>NUCLEOTIDE SEQUENCE [LARGE SCALE GENOMIC DNA]</scope>
    <source>
        <strain evidence="7 8">H 17</strain>
    </source>
</reference>
<dbReference type="eggNOG" id="COG2363">
    <property type="taxonomic scope" value="Bacteria"/>
</dbReference>
<accession>A0A075NYJ4</accession>
<feature type="transmembrane region" description="Helical" evidence="6">
    <location>
        <begin position="80"/>
        <end position="100"/>
    </location>
</feature>
<evidence type="ECO:0000256" key="4">
    <source>
        <dbReference type="ARBA" id="ARBA00022989"/>
    </source>
</evidence>
<comment type="subcellular location">
    <subcellularLocation>
        <location evidence="1">Membrane</location>
        <topology evidence="1">Multi-pass membrane protein</topology>
    </subcellularLocation>
</comment>
<dbReference type="Pfam" id="PF04241">
    <property type="entry name" value="DUF423"/>
    <property type="match status" value="1"/>
</dbReference>
<keyword evidence="3 6" id="KW-0812">Transmembrane</keyword>
<dbReference type="AlphaFoldDB" id="A0A075NYJ4"/>
<dbReference type="PANTHER" id="PTHR43461:SF1">
    <property type="entry name" value="TRANSMEMBRANE PROTEIN 256"/>
    <property type="match status" value="1"/>
</dbReference>
<evidence type="ECO:0000256" key="5">
    <source>
        <dbReference type="ARBA" id="ARBA00023136"/>
    </source>
</evidence>
<feature type="transmembrane region" description="Helical" evidence="6">
    <location>
        <begin position="12"/>
        <end position="35"/>
    </location>
</feature>
<sequence length="146" mass="15809">MNLHTDPYSTFSRYYLVIGAALAALAVILGAFGAHGLKQVLSPESLATFETGVRYQMYHGLAILALPALITYSHSRWLNPVALCFVLGCLMFSGSLYALAMTGAKWFGPITPLGGVFFITGWGMLVVALLKGNKQTGKRNKGNRHE</sequence>